<protein>
    <submittedName>
        <fullName evidence="2">Glycosyltransferase involved in cell wall biosynthesis</fullName>
    </submittedName>
</protein>
<dbReference type="Pfam" id="PF00535">
    <property type="entry name" value="Glycos_transf_2"/>
    <property type="match status" value="1"/>
</dbReference>
<evidence type="ECO:0000313" key="2">
    <source>
        <dbReference type="EMBL" id="MDQ0895426.1"/>
    </source>
</evidence>
<dbReference type="PANTHER" id="PTHR43685">
    <property type="entry name" value="GLYCOSYLTRANSFERASE"/>
    <property type="match status" value="1"/>
</dbReference>
<accession>A0ABU0RBI3</accession>
<dbReference type="InterPro" id="IPR029044">
    <property type="entry name" value="Nucleotide-diphossugar_trans"/>
</dbReference>
<organism evidence="2 3">
    <name type="scientific">Agromyces ramosus</name>
    <dbReference type="NCBI Taxonomy" id="33879"/>
    <lineage>
        <taxon>Bacteria</taxon>
        <taxon>Bacillati</taxon>
        <taxon>Actinomycetota</taxon>
        <taxon>Actinomycetes</taxon>
        <taxon>Micrococcales</taxon>
        <taxon>Microbacteriaceae</taxon>
        <taxon>Agromyces</taxon>
    </lineage>
</organism>
<dbReference type="Gene3D" id="3.90.550.10">
    <property type="entry name" value="Spore Coat Polysaccharide Biosynthesis Protein SpsA, Chain A"/>
    <property type="match status" value="1"/>
</dbReference>
<proteinExistence type="predicted"/>
<dbReference type="RefSeq" id="WP_307043495.1">
    <property type="nucleotide sequence ID" value="NZ_JAUSYY010000001.1"/>
</dbReference>
<name>A0ABU0RBI3_9MICO</name>
<dbReference type="Proteomes" id="UP001239083">
    <property type="component" value="Unassembled WGS sequence"/>
</dbReference>
<dbReference type="InterPro" id="IPR001173">
    <property type="entry name" value="Glyco_trans_2-like"/>
</dbReference>
<evidence type="ECO:0000259" key="1">
    <source>
        <dbReference type="Pfam" id="PF00535"/>
    </source>
</evidence>
<feature type="domain" description="Glycosyltransferase 2-like" evidence="1">
    <location>
        <begin position="5"/>
        <end position="132"/>
    </location>
</feature>
<keyword evidence="3" id="KW-1185">Reference proteome</keyword>
<dbReference type="SUPFAM" id="SSF53448">
    <property type="entry name" value="Nucleotide-diphospho-sugar transferases"/>
    <property type="match status" value="1"/>
</dbReference>
<sequence length="298" mass="33673">MTLDIMMPFYGRPDHFRAAVESVLAQTDPDWRLLVIDDHYPDERPGQWLQRLGDARIEYRRNDRNVGINVNFQAALEAARNDWLVIFGCDDIMLPRYVERVRTLAATHPAAAFLHPGTRVIDEDGSTARPLVDRMKAMYRPRFSGTAELSGQELALSLTRGNWMNFPAIAWRRADAQAVGFRPHYRVVQDLALALDLAFNGGSLVIDDEVVFEYRRHSGSVSSWRATDGSRFVEEQRFFRSLAAEFRSRGWSRAERAARLHVSSRINALTRLPAAAGSGAPGSTRVLLRHALGRSIQL</sequence>
<dbReference type="PANTHER" id="PTHR43685:SF2">
    <property type="entry name" value="GLYCOSYLTRANSFERASE 2-LIKE DOMAIN-CONTAINING PROTEIN"/>
    <property type="match status" value="1"/>
</dbReference>
<dbReference type="EMBL" id="JAUSYY010000001">
    <property type="protein sequence ID" value="MDQ0895426.1"/>
    <property type="molecule type" value="Genomic_DNA"/>
</dbReference>
<dbReference type="CDD" id="cd00761">
    <property type="entry name" value="Glyco_tranf_GTA_type"/>
    <property type="match status" value="1"/>
</dbReference>
<gene>
    <name evidence="2" type="ORF">QFZ26_002981</name>
</gene>
<dbReference type="InterPro" id="IPR050834">
    <property type="entry name" value="Glycosyltransf_2"/>
</dbReference>
<comment type="caution">
    <text evidence="2">The sequence shown here is derived from an EMBL/GenBank/DDBJ whole genome shotgun (WGS) entry which is preliminary data.</text>
</comment>
<evidence type="ECO:0000313" key="3">
    <source>
        <dbReference type="Proteomes" id="UP001239083"/>
    </source>
</evidence>
<reference evidence="2 3" key="1">
    <citation type="submission" date="2023-07" db="EMBL/GenBank/DDBJ databases">
        <title>Comparative genomics of wheat-associated soil bacteria to identify genetic determinants of phenazine resistance.</title>
        <authorList>
            <person name="Mouncey N."/>
        </authorList>
    </citation>
    <scope>NUCLEOTIDE SEQUENCE [LARGE SCALE GENOMIC DNA]</scope>
    <source>
        <strain evidence="2 3">V3I3</strain>
    </source>
</reference>